<name>A0A8X6L7Y2_TRICU</name>
<sequence length="125" mass="14631">MNKAYNLFQLSFTRRTSTENLHDTSPRTSTGEIIAANNTPKKIVEEEEKVQIKDDNQADSNVQNGKHLGPEYQNDIGLWRNIIEDVRNFWCNRNSTECQHFESDFSVSCRQFDDCKRKFSLSMMF</sequence>
<comment type="caution">
    <text evidence="1">The sequence shown here is derived from an EMBL/GenBank/DDBJ whole genome shotgun (WGS) entry which is preliminary data.</text>
</comment>
<protein>
    <submittedName>
        <fullName evidence="1">TTF-type domain-containing protein</fullName>
    </submittedName>
</protein>
<organism evidence="1 2">
    <name type="scientific">Trichonephila clavata</name>
    <name type="common">Joro spider</name>
    <name type="synonym">Nephila clavata</name>
    <dbReference type="NCBI Taxonomy" id="2740835"/>
    <lineage>
        <taxon>Eukaryota</taxon>
        <taxon>Metazoa</taxon>
        <taxon>Ecdysozoa</taxon>
        <taxon>Arthropoda</taxon>
        <taxon>Chelicerata</taxon>
        <taxon>Arachnida</taxon>
        <taxon>Araneae</taxon>
        <taxon>Araneomorphae</taxon>
        <taxon>Entelegynae</taxon>
        <taxon>Araneoidea</taxon>
        <taxon>Nephilidae</taxon>
        <taxon>Trichonephila</taxon>
    </lineage>
</organism>
<reference evidence="1" key="1">
    <citation type="submission" date="2020-07" db="EMBL/GenBank/DDBJ databases">
        <title>Multicomponent nature underlies the extraordinary mechanical properties of spider dragline silk.</title>
        <authorList>
            <person name="Kono N."/>
            <person name="Nakamura H."/>
            <person name="Mori M."/>
            <person name="Yoshida Y."/>
            <person name="Ohtoshi R."/>
            <person name="Malay A.D."/>
            <person name="Moran D.A.P."/>
            <person name="Tomita M."/>
            <person name="Numata K."/>
            <person name="Arakawa K."/>
        </authorList>
    </citation>
    <scope>NUCLEOTIDE SEQUENCE</scope>
</reference>
<gene>
    <name evidence="1" type="primary">evm_013860</name>
    <name evidence="1" type="ORF">TNCT_82991</name>
</gene>
<evidence type="ECO:0000313" key="1">
    <source>
        <dbReference type="EMBL" id="GFR01016.1"/>
    </source>
</evidence>
<dbReference type="EMBL" id="BMAO01015322">
    <property type="protein sequence ID" value="GFR01016.1"/>
    <property type="molecule type" value="Genomic_DNA"/>
</dbReference>
<keyword evidence="2" id="KW-1185">Reference proteome</keyword>
<dbReference type="Proteomes" id="UP000887116">
    <property type="component" value="Unassembled WGS sequence"/>
</dbReference>
<evidence type="ECO:0000313" key="2">
    <source>
        <dbReference type="Proteomes" id="UP000887116"/>
    </source>
</evidence>
<dbReference type="AlphaFoldDB" id="A0A8X6L7Y2"/>
<proteinExistence type="predicted"/>
<accession>A0A8X6L7Y2</accession>